<sequence length="208" mass="22815">MVKVYGPMMSLDASGTLANAITFSKWKGRNYVRERVIPSNPKSGGQTGRRAMFKFLSQYWSNLATGPQATWDTLGDDLIASPFNGYVSDNMKRWHNFIAPTQQYPAAEAGNGSNRLLGAAVWEENRIKLSTTAISALEQWGIVYFAALTIAFTPAVGNAIIVEVDEDVLARDTFWTPPAVDTWYFNSMTFSYDGVIEAAGGEVNAVPP</sequence>
<accession>A0A0F9E1V0</accession>
<dbReference type="AlphaFoldDB" id="A0A0F9E1V0"/>
<gene>
    <name evidence="1" type="ORF">LCGC14_2478880</name>
</gene>
<organism evidence="1">
    <name type="scientific">marine sediment metagenome</name>
    <dbReference type="NCBI Taxonomy" id="412755"/>
    <lineage>
        <taxon>unclassified sequences</taxon>
        <taxon>metagenomes</taxon>
        <taxon>ecological metagenomes</taxon>
    </lineage>
</organism>
<reference evidence="1" key="1">
    <citation type="journal article" date="2015" name="Nature">
        <title>Complex archaea that bridge the gap between prokaryotes and eukaryotes.</title>
        <authorList>
            <person name="Spang A."/>
            <person name="Saw J.H."/>
            <person name="Jorgensen S.L."/>
            <person name="Zaremba-Niedzwiedzka K."/>
            <person name="Martijn J."/>
            <person name="Lind A.E."/>
            <person name="van Eijk R."/>
            <person name="Schleper C."/>
            <person name="Guy L."/>
            <person name="Ettema T.J."/>
        </authorList>
    </citation>
    <scope>NUCLEOTIDE SEQUENCE</scope>
</reference>
<dbReference type="EMBL" id="LAZR01039001">
    <property type="protein sequence ID" value="KKL18103.1"/>
    <property type="molecule type" value="Genomic_DNA"/>
</dbReference>
<evidence type="ECO:0000313" key="1">
    <source>
        <dbReference type="EMBL" id="KKL18103.1"/>
    </source>
</evidence>
<protein>
    <submittedName>
        <fullName evidence="1">Uncharacterized protein</fullName>
    </submittedName>
</protein>
<name>A0A0F9E1V0_9ZZZZ</name>
<comment type="caution">
    <text evidence="1">The sequence shown here is derived from an EMBL/GenBank/DDBJ whole genome shotgun (WGS) entry which is preliminary data.</text>
</comment>
<proteinExistence type="predicted"/>